<evidence type="ECO:0000313" key="2">
    <source>
        <dbReference type="EMBL" id="EME49674.1"/>
    </source>
</evidence>
<feature type="compositionally biased region" description="Basic and acidic residues" evidence="1">
    <location>
        <begin position="91"/>
        <end position="105"/>
    </location>
</feature>
<dbReference type="HOGENOM" id="CLU_2236510_0_0_1"/>
<evidence type="ECO:0000313" key="3">
    <source>
        <dbReference type="Proteomes" id="UP000016933"/>
    </source>
</evidence>
<feature type="compositionally biased region" description="Basic and acidic residues" evidence="1">
    <location>
        <begin position="46"/>
        <end position="76"/>
    </location>
</feature>
<gene>
    <name evidence="2" type="ORF">DOTSEDRAFT_20097</name>
</gene>
<reference evidence="2 3" key="2">
    <citation type="journal article" date="2012" name="PLoS Pathog.">
        <title>Diverse lifestyles and strategies of plant pathogenesis encoded in the genomes of eighteen Dothideomycetes fungi.</title>
        <authorList>
            <person name="Ohm R.A."/>
            <person name="Feau N."/>
            <person name="Henrissat B."/>
            <person name="Schoch C.L."/>
            <person name="Horwitz B.A."/>
            <person name="Barry K.W."/>
            <person name="Condon B.J."/>
            <person name="Copeland A.C."/>
            <person name="Dhillon B."/>
            <person name="Glaser F."/>
            <person name="Hesse C.N."/>
            <person name="Kosti I."/>
            <person name="LaButti K."/>
            <person name="Lindquist E.A."/>
            <person name="Lucas S."/>
            <person name="Salamov A.A."/>
            <person name="Bradshaw R.E."/>
            <person name="Ciuffetti L."/>
            <person name="Hamelin R.C."/>
            <person name="Kema G.H.J."/>
            <person name="Lawrence C."/>
            <person name="Scott J.A."/>
            <person name="Spatafora J.W."/>
            <person name="Turgeon B.G."/>
            <person name="de Wit P.J.G.M."/>
            <person name="Zhong S."/>
            <person name="Goodwin S.B."/>
            <person name="Grigoriev I.V."/>
        </authorList>
    </citation>
    <scope>NUCLEOTIDE SEQUENCE [LARGE SCALE GENOMIC DNA]</scope>
    <source>
        <strain evidence="3">NZE10 / CBS 128990</strain>
    </source>
</reference>
<name>N1Q4S6_DOTSN</name>
<keyword evidence="3" id="KW-1185">Reference proteome</keyword>
<protein>
    <submittedName>
        <fullName evidence="2">Uncharacterized protein</fullName>
    </submittedName>
</protein>
<dbReference type="OMA" id="DEREGNM"/>
<accession>N1Q4S6</accession>
<dbReference type="Proteomes" id="UP000016933">
    <property type="component" value="Unassembled WGS sequence"/>
</dbReference>
<dbReference type="OrthoDB" id="2532734at2759"/>
<feature type="region of interest" description="Disordered" evidence="1">
    <location>
        <begin position="1"/>
        <end position="105"/>
    </location>
</feature>
<reference evidence="3" key="1">
    <citation type="journal article" date="2012" name="PLoS Genet.">
        <title>The genomes of the fungal plant pathogens Cladosporium fulvum and Dothistroma septosporum reveal adaptation to different hosts and lifestyles but also signatures of common ancestry.</title>
        <authorList>
            <person name="de Wit P.J.G.M."/>
            <person name="van der Burgt A."/>
            <person name="Oekmen B."/>
            <person name="Stergiopoulos I."/>
            <person name="Abd-Elsalam K.A."/>
            <person name="Aerts A.L."/>
            <person name="Bahkali A.H."/>
            <person name="Beenen H.G."/>
            <person name="Chettri P."/>
            <person name="Cox M.P."/>
            <person name="Datema E."/>
            <person name="de Vries R.P."/>
            <person name="Dhillon B."/>
            <person name="Ganley A.R."/>
            <person name="Griffiths S.A."/>
            <person name="Guo Y."/>
            <person name="Hamelin R.C."/>
            <person name="Henrissat B."/>
            <person name="Kabir M.S."/>
            <person name="Jashni M.K."/>
            <person name="Kema G."/>
            <person name="Klaubauf S."/>
            <person name="Lapidus A."/>
            <person name="Levasseur A."/>
            <person name="Lindquist E."/>
            <person name="Mehrabi R."/>
            <person name="Ohm R.A."/>
            <person name="Owen T.J."/>
            <person name="Salamov A."/>
            <person name="Schwelm A."/>
            <person name="Schijlen E."/>
            <person name="Sun H."/>
            <person name="van den Burg H.A."/>
            <person name="van Ham R.C.H.J."/>
            <person name="Zhang S."/>
            <person name="Goodwin S.B."/>
            <person name="Grigoriev I.V."/>
            <person name="Collemare J."/>
            <person name="Bradshaw R.E."/>
        </authorList>
    </citation>
    <scope>NUCLEOTIDE SEQUENCE [LARGE SCALE GENOMIC DNA]</scope>
    <source>
        <strain evidence="3">NZE10 / CBS 128990</strain>
    </source>
</reference>
<sequence>MPPKTTSSSGKAQGPSKQELEAINKYLAQRPDFDKLFNETPVETAPEIKKNSQGAKDAKGAKDEREGNMATSDHHKANLGPAIAENLPEPASKEELKKRSEELNK</sequence>
<proteinExistence type="predicted"/>
<dbReference type="EMBL" id="KB446535">
    <property type="protein sequence ID" value="EME49674.1"/>
    <property type="molecule type" value="Genomic_DNA"/>
</dbReference>
<feature type="compositionally biased region" description="Polar residues" evidence="1">
    <location>
        <begin position="1"/>
        <end position="11"/>
    </location>
</feature>
<evidence type="ECO:0000256" key="1">
    <source>
        <dbReference type="SAM" id="MobiDB-lite"/>
    </source>
</evidence>
<dbReference type="AlphaFoldDB" id="N1Q4S6"/>
<organism evidence="2 3">
    <name type="scientific">Dothistroma septosporum (strain NZE10 / CBS 128990)</name>
    <name type="common">Red band needle blight fungus</name>
    <name type="synonym">Mycosphaerella pini</name>
    <dbReference type="NCBI Taxonomy" id="675120"/>
    <lineage>
        <taxon>Eukaryota</taxon>
        <taxon>Fungi</taxon>
        <taxon>Dikarya</taxon>
        <taxon>Ascomycota</taxon>
        <taxon>Pezizomycotina</taxon>
        <taxon>Dothideomycetes</taxon>
        <taxon>Dothideomycetidae</taxon>
        <taxon>Mycosphaerellales</taxon>
        <taxon>Mycosphaerellaceae</taxon>
        <taxon>Dothistroma</taxon>
    </lineage>
</organism>